<organism evidence="2 3">
    <name type="scientific">Portunus trituberculatus</name>
    <name type="common">Swimming crab</name>
    <name type="synonym">Neptunus trituberculatus</name>
    <dbReference type="NCBI Taxonomy" id="210409"/>
    <lineage>
        <taxon>Eukaryota</taxon>
        <taxon>Metazoa</taxon>
        <taxon>Ecdysozoa</taxon>
        <taxon>Arthropoda</taxon>
        <taxon>Crustacea</taxon>
        <taxon>Multicrustacea</taxon>
        <taxon>Malacostraca</taxon>
        <taxon>Eumalacostraca</taxon>
        <taxon>Eucarida</taxon>
        <taxon>Decapoda</taxon>
        <taxon>Pleocyemata</taxon>
        <taxon>Brachyura</taxon>
        <taxon>Eubrachyura</taxon>
        <taxon>Portunoidea</taxon>
        <taxon>Portunidae</taxon>
        <taxon>Portuninae</taxon>
        <taxon>Portunus</taxon>
    </lineage>
</organism>
<evidence type="ECO:0000256" key="1">
    <source>
        <dbReference type="SAM" id="MobiDB-lite"/>
    </source>
</evidence>
<evidence type="ECO:0000313" key="2">
    <source>
        <dbReference type="EMBL" id="MPC62239.1"/>
    </source>
</evidence>
<evidence type="ECO:0000313" key="3">
    <source>
        <dbReference type="Proteomes" id="UP000324222"/>
    </source>
</evidence>
<reference evidence="2 3" key="1">
    <citation type="submission" date="2019-05" db="EMBL/GenBank/DDBJ databases">
        <title>Another draft genome of Portunus trituberculatus and its Hox gene families provides insights of decapod evolution.</title>
        <authorList>
            <person name="Jeong J.-H."/>
            <person name="Song I."/>
            <person name="Kim S."/>
            <person name="Choi T."/>
            <person name="Kim D."/>
            <person name="Ryu S."/>
            <person name="Kim W."/>
        </authorList>
    </citation>
    <scope>NUCLEOTIDE SEQUENCE [LARGE SCALE GENOMIC DNA]</scope>
    <source>
        <tissue evidence="2">Muscle</tissue>
    </source>
</reference>
<feature type="region of interest" description="Disordered" evidence="1">
    <location>
        <begin position="1"/>
        <end position="25"/>
    </location>
</feature>
<accession>A0A5B7GXF8</accession>
<dbReference type="EMBL" id="VSRR010019448">
    <property type="protein sequence ID" value="MPC62239.1"/>
    <property type="molecule type" value="Genomic_DNA"/>
</dbReference>
<proteinExistence type="predicted"/>
<name>A0A5B7GXF8_PORTR</name>
<protein>
    <submittedName>
        <fullName evidence="2">Uncharacterized protein</fullName>
    </submittedName>
</protein>
<keyword evidence="3" id="KW-1185">Reference proteome</keyword>
<dbReference type="AlphaFoldDB" id="A0A5B7GXF8"/>
<dbReference type="Proteomes" id="UP000324222">
    <property type="component" value="Unassembled WGS sequence"/>
</dbReference>
<comment type="caution">
    <text evidence="2">The sequence shown here is derived from an EMBL/GenBank/DDBJ whole genome shotgun (WGS) entry which is preliminary data.</text>
</comment>
<sequence>MGEEGGSWRGDEEEAKRGVWGKQDSDVPDSLRFLCHYLHVTTNALPHPCLRSWPGKPSRASH</sequence>
<gene>
    <name evidence="2" type="ORF">E2C01_056322</name>
</gene>